<proteinExistence type="predicted"/>
<comment type="caution">
    <text evidence="2">The sequence shown here is derived from an EMBL/GenBank/DDBJ whole genome shotgun (WGS) entry which is preliminary data.</text>
</comment>
<protein>
    <submittedName>
        <fullName evidence="2">Uncharacterized protein</fullName>
    </submittedName>
</protein>
<reference evidence="2" key="2">
    <citation type="submission" date="2020-11" db="EMBL/GenBank/DDBJ databases">
        <authorList>
            <person name="McCartney M.A."/>
            <person name="Auch B."/>
            <person name="Kono T."/>
            <person name="Mallez S."/>
            <person name="Becker A."/>
            <person name="Gohl D.M."/>
            <person name="Silverstein K.A.T."/>
            <person name="Koren S."/>
            <person name="Bechman K.B."/>
            <person name="Herman A."/>
            <person name="Abrahante J.E."/>
            <person name="Garbe J."/>
        </authorList>
    </citation>
    <scope>NUCLEOTIDE SEQUENCE</scope>
    <source>
        <strain evidence="2">Duluth1</strain>
        <tissue evidence="2">Whole animal</tissue>
    </source>
</reference>
<evidence type="ECO:0000313" key="3">
    <source>
        <dbReference type="Proteomes" id="UP000828390"/>
    </source>
</evidence>
<dbReference type="AlphaFoldDB" id="A0A9D4HCB5"/>
<evidence type="ECO:0000313" key="2">
    <source>
        <dbReference type="EMBL" id="KAH3714920.1"/>
    </source>
</evidence>
<feature type="region of interest" description="Disordered" evidence="1">
    <location>
        <begin position="20"/>
        <end position="50"/>
    </location>
</feature>
<name>A0A9D4HCB5_DREPO</name>
<gene>
    <name evidence="2" type="ORF">DPMN_057622</name>
</gene>
<reference evidence="2" key="1">
    <citation type="journal article" date="2019" name="bioRxiv">
        <title>The Genome of the Zebra Mussel, Dreissena polymorpha: A Resource for Invasive Species Research.</title>
        <authorList>
            <person name="McCartney M.A."/>
            <person name="Auch B."/>
            <person name="Kono T."/>
            <person name="Mallez S."/>
            <person name="Zhang Y."/>
            <person name="Obille A."/>
            <person name="Becker A."/>
            <person name="Abrahante J.E."/>
            <person name="Garbe J."/>
            <person name="Badalamenti J.P."/>
            <person name="Herman A."/>
            <person name="Mangelson H."/>
            <person name="Liachko I."/>
            <person name="Sullivan S."/>
            <person name="Sone E.D."/>
            <person name="Koren S."/>
            <person name="Silverstein K.A.T."/>
            <person name="Beckman K.B."/>
            <person name="Gohl D.M."/>
        </authorList>
    </citation>
    <scope>NUCLEOTIDE SEQUENCE</scope>
    <source>
        <strain evidence="2">Duluth1</strain>
        <tissue evidence="2">Whole animal</tissue>
    </source>
</reference>
<sequence>MPAKMKRSLKAFHFLHDRNEHHTLTMQTSRNEKKLARSPPAENDAKSNVKTSLVLSDEHGVDIADWLKMNPMLYTNSKNIYETRQRRQTSGIKYKSVWTVRQEERFCNNMGILFMQIFVFLASDITRGKGRST</sequence>
<dbReference type="Proteomes" id="UP000828390">
    <property type="component" value="Unassembled WGS sequence"/>
</dbReference>
<dbReference type="EMBL" id="JAIWYP010000013">
    <property type="protein sequence ID" value="KAH3714920.1"/>
    <property type="molecule type" value="Genomic_DNA"/>
</dbReference>
<keyword evidence="3" id="KW-1185">Reference proteome</keyword>
<accession>A0A9D4HCB5</accession>
<evidence type="ECO:0000256" key="1">
    <source>
        <dbReference type="SAM" id="MobiDB-lite"/>
    </source>
</evidence>
<organism evidence="2 3">
    <name type="scientific">Dreissena polymorpha</name>
    <name type="common">Zebra mussel</name>
    <name type="synonym">Mytilus polymorpha</name>
    <dbReference type="NCBI Taxonomy" id="45954"/>
    <lineage>
        <taxon>Eukaryota</taxon>
        <taxon>Metazoa</taxon>
        <taxon>Spiralia</taxon>
        <taxon>Lophotrochozoa</taxon>
        <taxon>Mollusca</taxon>
        <taxon>Bivalvia</taxon>
        <taxon>Autobranchia</taxon>
        <taxon>Heteroconchia</taxon>
        <taxon>Euheterodonta</taxon>
        <taxon>Imparidentia</taxon>
        <taxon>Neoheterodontei</taxon>
        <taxon>Myida</taxon>
        <taxon>Dreissenoidea</taxon>
        <taxon>Dreissenidae</taxon>
        <taxon>Dreissena</taxon>
    </lineage>
</organism>